<dbReference type="SMART" id="SM00388">
    <property type="entry name" value="HisKA"/>
    <property type="match status" value="1"/>
</dbReference>
<dbReference type="SUPFAM" id="SSF47384">
    <property type="entry name" value="Homodimeric domain of signal transducing histidine kinase"/>
    <property type="match status" value="1"/>
</dbReference>
<evidence type="ECO:0000313" key="9">
    <source>
        <dbReference type="Proteomes" id="UP000589520"/>
    </source>
</evidence>
<proteinExistence type="predicted"/>
<organism evidence="8 9">
    <name type="scientific">Granulicella arctica</name>
    <dbReference type="NCBI Taxonomy" id="940613"/>
    <lineage>
        <taxon>Bacteria</taxon>
        <taxon>Pseudomonadati</taxon>
        <taxon>Acidobacteriota</taxon>
        <taxon>Terriglobia</taxon>
        <taxon>Terriglobales</taxon>
        <taxon>Acidobacteriaceae</taxon>
        <taxon>Granulicella</taxon>
    </lineage>
</organism>
<dbReference type="Gene3D" id="3.30.565.10">
    <property type="entry name" value="Histidine kinase-like ATPase, C-terminal domain"/>
    <property type="match status" value="1"/>
</dbReference>
<evidence type="ECO:0000256" key="3">
    <source>
        <dbReference type="ARBA" id="ARBA00022553"/>
    </source>
</evidence>
<dbReference type="PANTHER" id="PTHR42878:SF15">
    <property type="entry name" value="BACTERIOPHYTOCHROME"/>
    <property type="match status" value="1"/>
</dbReference>
<dbReference type="CDD" id="cd00082">
    <property type="entry name" value="HisKA"/>
    <property type="match status" value="1"/>
</dbReference>
<dbReference type="InterPro" id="IPR003594">
    <property type="entry name" value="HATPase_dom"/>
</dbReference>
<dbReference type="InterPro" id="IPR050351">
    <property type="entry name" value="BphY/WalK/GraS-like"/>
</dbReference>
<keyword evidence="9" id="KW-1185">Reference proteome</keyword>
<keyword evidence="6" id="KW-0472">Membrane</keyword>
<dbReference type="InterPro" id="IPR036890">
    <property type="entry name" value="HATPase_C_sf"/>
</dbReference>
<evidence type="ECO:0000256" key="2">
    <source>
        <dbReference type="ARBA" id="ARBA00012438"/>
    </source>
</evidence>
<dbReference type="GO" id="GO:0000156">
    <property type="term" value="F:phosphorelay response regulator activity"/>
    <property type="evidence" value="ECO:0007669"/>
    <property type="project" value="TreeGrafter"/>
</dbReference>
<dbReference type="Proteomes" id="UP000589520">
    <property type="component" value="Unassembled WGS sequence"/>
</dbReference>
<comment type="caution">
    <text evidence="8">The sequence shown here is derived from an EMBL/GenBank/DDBJ whole genome shotgun (WGS) entry which is preliminary data.</text>
</comment>
<dbReference type="PANTHER" id="PTHR42878">
    <property type="entry name" value="TWO-COMPONENT HISTIDINE KINASE"/>
    <property type="match status" value="1"/>
</dbReference>
<keyword evidence="5 8" id="KW-0418">Kinase</keyword>
<keyword evidence="4" id="KW-0808">Transferase</keyword>
<dbReference type="Gene3D" id="1.10.287.130">
    <property type="match status" value="1"/>
</dbReference>
<dbReference type="EMBL" id="JACCCW010000002">
    <property type="protein sequence ID" value="NYF80501.1"/>
    <property type="molecule type" value="Genomic_DNA"/>
</dbReference>
<dbReference type="PROSITE" id="PS50109">
    <property type="entry name" value="HIS_KIN"/>
    <property type="match status" value="1"/>
</dbReference>
<feature type="domain" description="Histidine kinase" evidence="7">
    <location>
        <begin position="267"/>
        <end position="476"/>
    </location>
</feature>
<comment type="catalytic activity">
    <reaction evidence="1">
        <text>ATP + protein L-histidine = ADP + protein N-phospho-L-histidine.</text>
        <dbReference type="EC" id="2.7.13.3"/>
    </reaction>
</comment>
<dbReference type="EC" id="2.7.13.3" evidence="2"/>
<dbReference type="FunFam" id="3.30.565.10:FF:000006">
    <property type="entry name" value="Sensor histidine kinase WalK"/>
    <property type="match status" value="1"/>
</dbReference>
<keyword evidence="3" id="KW-0597">Phosphoprotein</keyword>
<dbReference type="Pfam" id="PF02518">
    <property type="entry name" value="HATPase_c"/>
    <property type="match status" value="1"/>
</dbReference>
<dbReference type="GO" id="GO:0030295">
    <property type="term" value="F:protein kinase activator activity"/>
    <property type="evidence" value="ECO:0007669"/>
    <property type="project" value="TreeGrafter"/>
</dbReference>
<dbReference type="FunFam" id="1.10.287.130:FF:000070">
    <property type="entry name" value="Histidine kinase sensor protein"/>
    <property type="match status" value="1"/>
</dbReference>
<dbReference type="PRINTS" id="PR00344">
    <property type="entry name" value="BCTRLSENSOR"/>
</dbReference>
<evidence type="ECO:0000256" key="6">
    <source>
        <dbReference type="SAM" id="Phobius"/>
    </source>
</evidence>
<dbReference type="CDD" id="cd19410">
    <property type="entry name" value="HK9-like_sensor"/>
    <property type="match status" value="1"/>
</dbReference>
<keyword evidence="6" id="KW-1133">Transmembrane helix</keyword>
<accession>A0A7Y9TGZ7</accession>
<dbReference type="RefSeq" id="WP_179491936.1">
    <property type="nucleotide sequence ID" value="NZ_JACCCW010000002.1"/>
</dbReference>
<dbReference type="InterPro" id="IPR003661">
    <property type="entry name" value="HisK_dim/P_dom"/>
</dbReference>
<gene>
    <name evidence="8" type="ORF">HDF17_002821</name>
</gene>
<keyword evidence="6" id="KW-0812">Transmembrane</keyword>
<dbReference type="InterPro" id="IPR007891">
    <property type="entry name" value="CHASE3"/>
</dbReference>
<dbReference type="InterPro" id="IPR004358">
    <property type="entry name" value="Sig_transdc_His_kin-like_C"/>
</dbReference>
<dbReference type="SMART" id="SM00387">
    <property type="entry name" value="HATPase_c"/>
    <property type="match status" value="1"/>
</dbReference>
<dbReference type="GO" id="GO:0007234">
    <property type="term" value="P:osmosensory signaling via phosphorelay pathway"/>
    <property type="evidence" value="ECO:0007669"/>
    <property type="project" value="TreeGrafter"/>
</dbReference>
<sequence>MKSQINRILVPSLLIAAILIVSLNAWFAFRSIDVLVHEENLVQHTWQVINQVERIMSSAKDAETGNRGFLVTGDDAYLDPYFSALQELPKEVDHLNALTLDNHNQQMRIIEMHAVLEQRISLLQQGINLRRSGRADSLHAIVLSGTGKMQMDHLREIADTMEGEEQRTLAVRTAQAKSSSRRTRATLGIASFIDFLLIILMFRYFAHERAMRLVAEDTGERLAIARAEAEANAAEVQALNTTLEERVRARTAELETTNRELEAFSYSVSHDLRAPLRTIDGFSLALEEDYASAVDAAGRDYIKRVRGGVQRMGELIDALLQLSRITRAAIVREHFDLSAIAFSVTADLREQNEGREIAFRIQNGLEADADPKLLRVALENLLGNAVKFSAKVSHAVIEFGWDAEQNAWFVRDNGAGFDMYYSEKLFNAFNRLHGDKDFKGSGIGLATVARVIRRHHGNIWADSVVGHGATFWFTLG</sequence>
<reference evidence="8 9" key="1">
    <citation type="submission" date="2020-07" db="EMBL/GenBank/DDBJ databases">
        <title>Genomic Encyclopedia of Type Strains, Phase IV (KMG-V): Genome sequencing to study the core and pangenomes of soil and plant-associated prokaryotes.</title>
        <authorList>
            <person name="Whitman W."/>
        </authorList>
    </citation>
    <scope>NUCLEOTIDE SEQUENCE [LARGE SCALE GENOMIC DNA]</scope>
    <source>
        <strain evidence="8 9">X4EP2</strain>
    </source>
</reference>
<dbReference type="GO" id="GO:0000155">
    <property type="term" value="F:phosphorelay sensor kinase activity"/>
    <property type="evidence" value="ECO:0007669"/>
    <property type="project" value="InterPro"/>
</dbReference>
<dbReference type="InterPro" id="IPR005467">
    <property type="entry name" value="His_kinase_dom"/>
</dbReference>
<protein>
    <recommendedName>
        <fullName evidence="2">histidine kinase</fullName>
        <ecNumber evidence="2">2.7.13.3</ecNumber>
    </recommendedName>
</protein>
<dbReference type="InterPro" id="IPR036097">
    <property type="entry name" value="HisK_dim/P_sf"/>
</dbReference>
<dbReference type="Pfam" id="PF05227">
    <property type="entry name" value="CHASE3"/>
    <property type="match status" value="1"/>
</dbReference>
<feature type="transmembrane region" description="Helical" evidence="6">
    <location>
        <begin position="185"/>
        <end position="206"/>
    </location>
</feature>
<evidence type="ECO:0000256" key="5">
    <source>
        <dbReference type="ARBA" id="ARBA00022777"/>
    </source>
</evidence>
<dbReference type="SUPFAM" id="SSF55874">
    <property type="entry name" value="ATPase domain of HSP90 chaperone/DNA topoisomerase II/histidine kinase"/>
    <property type="match status" value="1"/>
</dbReference>
<dbReference type="AlphaFoldDB" id="A0A7Y9TGZ7"/>
<evidence type="ECO:0000259" key="7">
    <source>
        <dbReference type="PROSITE" id="PS50109"/>
    </source>
</evidence>
<evidence type="ECO:0000256" key="1">
    <source>
        <dbReference type="ARBA" id="ARBA00000085"/>
    </source>
</evidence>
<evidence type="ECO:0000313" key="8">
    <source>
        <dbReference type="EMBL" id="NYF80501.1"/>
    </source>
</evidence>
<name>A0A7Y9TGZ7_9BACT</name>
<evidence type="ECO:0000256" key="4">
    <source>
        <dbReference type="ARBA" id="ARBA00022679"/>
    </source>
</evidence>
<dbReference type="Pfam" id="PF00512">
    <property type="entry name" value="HisKA"/>
    <property type="match status" value="1"/>
</dbReference>